<evidence type="ECO:0000256" key="5">
    <source>
        <dbReference type="ARBA" id="ARBA00023242"/>
    </source>
</evidence>
<dbReference type="Pfam" id="PF00319">
    <property type="entry name" value="SRF-TF"/>
    <property type="match status" value="1"/>
</dbReference>
<dbReference type="Gene3D" id="3.40.1810.10">
    <property type="entry name" value="Transcription factor, MADS-box"/>
    <property type="match status" value="1"/>
</dbReference>
<dbReference type="GO" id="GO:0000981">
    <property type="term" value="F:DNA-binding transcription factor activity, RNA polymerase II-specific"/>
    <property type="evidence" value="ECO:0007669"/>
    <property type="project" value="InterPro"/>
</dbReference>
<dbReference type="SUPFAM" id="SSF55455">
    <property type="entry name" value="SRF-like"/>
    <property type="match status" value="1"/>
</dbReference>
<dbReference type="InterPro" id="IPR033897">
    <property type="entry name" value="SRF-like_MADS-box"/>
</dbReference>
<feature type="domain" description="MADS-box" evidence="7">
    <location>
        <begin position="1"/>
        <end position="49"/>
    </location>
</feature>
<evidence type="ECO:0000256" key="2">
    <source>
        <dbReference type="ARBA" id="ARBA00023015"/>
    </source>
</evidence>
<dbReference type="GO" id="GO:0046983">
    <property type="term" value="F:protein dimerization activity"/>
    <property type="evidence" value="ECO:0007669"/>
    <property type="project" value="InterPro"/>
</dbReference>
<proteinExistence type="predicted"/>
<feature type="compositionally biased region" description="Low complexity" evidence="6">
    <location>
        <begin position="168"/>
        <end position="181"/>
    </location>
</feature>
<reference evidence="8" key="1">
    <citation type="submission" date="2023-03" db="EMBL/GenBank/DDBJ databases">
        <authorList>
            <person name="Julca I."/>
        </authorList>
    </citation>
    <scope>NUCLEOTIDE SEQUENCE</scope>
</reference>
<dbReference type="PRINTS" id="PR00404">
    <property type="entry name" value="MADSDOMAIN"/>
</dbReference>
<comment type="subcellular location">
    <subcellularLocation>
        <location evidence="1">Nucleus</location>
    </subcellularLocation>
</comment>
<dbReference type="PANTHER" id="PTHR11945:SF387">
    <property type="entry name" value="AGAMOUS-LIKE MADS-BOX PROTEIN AGL80"/>
    <property type="match status" value="1"/>
</dbReference>
<evidence type="ECO:0000259" key="7">
    <source>
        <dbReference type="PROSITE" id="PS50066"/>
    </source>
</evidence>
<dbReference type="GO" id="GO:0045944">
    <property type="term" value="P:positive regulation of transcription by RNA polymerase II"/>
    <property type="evidence" value="ECO:0007669"/>
    <property type="project" value="InterPro"/>
</dbReference>
<keyword evidence="2" id="KW-0805">Transcription regulation</keyword>
<keyword evidence="9" id="KW-1185">Reference proteome</keyword>
<dbReference type="PROSITE" id="PS50066">
    <property type="entry name" value="MADS_BOX_2"/>
    <property type="match status" value="1"/>
</dbReference>
<dbReference type="CDD" id="cd00266">
    <property type="entry name" value="MADS_SRF_like"/>
    <property type="match status" value="1"/>
</dbReference>
<protein>
    <submittedName>
        <fullName evidence="8">OLC1v1001829C1</fullName>
    </submittedName>
</protein>
<dbReference type="AlphaFoldDB" id="A0AAV1D681"/>
<evidence type="ECO:0000313" key="8">
    <source>
        <dbReference type="EMBL" id="CAI9103364.1"/>
    </source>
</evidence>
<dbReference type="SMART" id="SM00432">
    <property type="entry name" value="MADS"/>
    <property type="match status" value="1"/>
</dbReference>
<dbReference type="EMBL" id="OX459121">
    <property type="protein sequence ID" value="CAI9103364.1"/>
    <property type="molecule type" value="Genomic_DNA"/>
</dbReference>
<name>A0AAV1D681_OLDCO</name>
<gene>
    <name evidence="8" type="ORF">OLC1_LOCUS12557</name>
</gene>
<keyword evidence="3" id="KW-0238">DNA-binding</keyword>
<dbReference type="Proteomes" id="UP001161247">
    <property type="component" value="Chromosome 4"/>
</dbReference>
<dbReference type="InterPro" id="IPR002100">
    <property type="entry name" value="TF_MADSbox"/>
</dbReference>
<dbReference type="GO" id="GO:0000978">
    <property type="term" value="F:RNA polymerase II cis-regulatory region sequence-specific DNA binding"/>
    <property type="evidence" value="ECO:0007669"/>
    <property type="project" value="TreeGrafter"/>
</dbReference>
<dbReference type="InterPro" id="IPR036879">
    <property type="entry name" value="TF_MADSbox_sf"/>
</dbReference>
<organism evidence="8 9">
    <name type="scientific">Oldenlandia corymbosa var. corymbosa</name>
    <dbReference type="NCBI Taxonomy" id="529605"/>
    <lineage>
        <taxon>Eukaryota</taxon>
        <taxon>Viridiplantae</taxon>
        <taxon>Streptophyta</taxon>
        <taxon>Embryophyta</taxon>
        <taxon>Tracheophyta</taxon>
        <taxon>Spermatophyta</taxon>
        <taxon>Magnoliopsida</taxon>
        <taxon>eudicotyledons</taxon>
        <taxon>Gunneridae</taxon>
        <taxon>Pentapetalae</taxon>
        <taxon>asterids</taxon>
        <taxon>lamiids</taxon>
        <taxon>Gentianales</taxon>
        <taxon>Rubiaceae</taxon>
        <taxon>Rubioideae</taxon>
        <taxon>Spermacoceae</taxon>
        <taxon>Hedyotis-Oldenlandia complex</taxon>
        <taxon>Oldenlandia</taxon>
    </lineage>
</organism>
<keyword evidence="5" id="KW-0539">Nucleus</keyword>
<dbReference type="PANTHER" id="PTHR11945">
    <property type="entry name" value="MADS BOX PROTEIN"/>
    <property type="match status" value="1"/>
</dbReference>
<evidence type="ECO:0000256" key="1">
    <source>
        <dbReference type="ARBA" id="ARBA00004123"/>
    </source>
</evidence>
<evidence type="ECO:0000256" key="3">
    <source>
        <dbReference type="ARBA" id="ARBA00023125"/>
    </source>
</evidence>
<evidence type="ECO:0000313" key="9">
    <source>
        <dbReference type="Proteomes" id="UP001161247"/>
    </source>
</evidence>
<sequence>MTRRKVRLAYIVNPSDRKASYKKRKRGLMKKVKELSTLCGIDAAAVLYGPYDEKPEVWPEDPTALNQVLARFKAVPASEKGKRMVDQEIFTRQRIEKTKEQIQKIMRDSRETEIRLFIDQCLSGENNPESLKSHDCNDVGFILKRNVAEITRRLAVLKKQDGNGEGGAAADDAGGLPQGGDNVPPPALIPALPAPIPAFPAPIPSPVAPIPAPPAPIPAPPAEISMMAMLMDPQMDGVAGSSSMVMAPPPPAMTGMMPMSNDGYLPYNQVQNYGLYDLGWPYNDPFYQQMIPPPLNVDYHNNLVGGGGGFSGGFNDGAGPSYGGNGDGAGSSHINAGGFDSNYFNMMNNNGAGGSGFGSGGVP</sequence>
<dbReference type="FunFam" id="3.40.1810.10:FF:000024">
    <property type="entry name" value="Agamous-like MADS-box protein AGL80"/>
    <property type="match status" value="1"/>
</dbReference>
<evidence type="ECO:0000256" key="6">
    <source>
        <dbReference type="SAM" id="MobiDB-lite"/>
    </source>
</evidence>
<evidence type="ECO:0000256" key="4">
    <source>
        <dbReference type="ARBA" id="ARBA00023163"/>
    </source>
</evidence>
<feature type="region of interest" description="Disordered" evidence="6">
    <location>
        <begin position="161"/>
        <end position="182"/>
    </location>
</feature>
<dbReference type="GO" id="GO:0005634">
    <property type="term" value="C:nucleus"/>
    <property type="evidence" value="ECO:0007669"/>
    <property type="project" value="UniProtKB-SubCell"/>
</dbReference>
<accession>A0AAV1D681</accession>
<keyword evidence="4" id="KW-0804">Transcription</keyword>